<dbReference type="KEGG" id="saca:FFV09_18780"/>
<reference evidence="2 3" key="1">
    <citation type="submission" date="2019-06" db="EMBL/GenBank/DDBJ databases">
        <title>Saccharibacillus brassicae sp. nov., an endophytic bacterium isolated from Chinese cabbage seeds (Brassica pekinensis).</title>
        <authorList>
            <person name="Jiang L."/>
            <person name="Lee J."/>
            <person name="Kim S.W."/>
        </authorList>
    </citation>
    <scope>NUCLEOTIDE SEQUENCE [LARGE SCALE GENOMIC DNA]</scope>
    <source>
        <strain evidence="3">KCTC 43072 / ATSA2</strain>
    </source>
</reference>
<dbReference type="Gene3D" id="3.90.1200.10">
    <property type="match status" value="1"/>
</dbReference>
<dbReference type="SUPFAM" id="SSF56112">
    <property type="entry name" value="Protein kinase-like (PK-like)"/>
    <property type="match status" value="1"/>
</dbReference>
<dbReference type="Pfam" id="PF01636">
    <property type="entry name" value="APH"/>
    <property type="match status" value="1"/>
</dbReference>
<organism evidence="2 3">
    <name type="scientific">Saccharibacillus brassicae</name>
    <dbReference type="NCBI Taxonomy" id="2583377"/>
    <lineage>
        <taxon>Bacteria</taxon>
        <taxon>Bacillati</taxon>
        <taxon>Bacillota</taxon>
        <taxon>Bacilli</taxon>
        <taxon>Bacillales</taxon>
        <taxon>Paenibacillaceae</taxon>
        <taxon>Saccharibacillus</taxon>
    </lineage>
</organism>
<name>A0A4Y6V364_SACBS</name>
<evidence type="ECO:0000259" key="1">
    <source>
        <dbReference type="Pfam" id="PF01636"/>
    </source>
</evidence>
<dbReference type="AlphaFoldDB" id="A0A4Y6V364"/>
<keyword evidence="2" id="KW-0808">Transferase</keyword>
<dbReference type="GO" id="GO:0016740">
    <property type="term" value="F:transferase activity"/>
    <property type="evidence" value="ECO:0007669"/>
    <property type="project" value="UniProtKB-KW"/>
</dbReference>
<dbReference type="InterPro" id="IPR011009">
    <property type="entry name" value="Kinase-like_dom_sf"/>
</dbReference>
<dbReference type="EMBL" id="CP041217">
    <property type="protein sequence ID" value="QDH22705.1"/>
    <property type="molecule type" value="Genomic_DNA"/>
</dbReference>
<dbReference type="RefSeq" id="WP_141449246.1">
    <property type="nucleotide sequence ID" value="NZ_CP041217.1"/>
</dbReference>
<dbReference type="OrthoDB" id="9800774at2"/>
<sequence length="271" mass="30217">MPHTEWNRIGEGGTAEIFTDEAGRILKLFREGFTEAGVRSEYVKSEWAYAQGLPSAKPLGLTESGSRQGMLLERLPGESLLARLQREPHTAEDAARKFAAYQVQLNARAADTLEDHQRERLVQRIGWTDQLGEDERQAVLAELERLPDGDRLCHGDFHPGNIMENGADWHVIDWIDANCGHPLYDAARTLLLLGFGTEAGGPRGSMEEAAEIFRSVYMRTYAELSGFGATDIERWMLPVAAARLVEPIPAPEKAKLLHFVRSRLAELGRQA</sequence>
<gene>
    <name evidence="2" type="ORF">FFV09_18780</name>
</gene>
<proteinExistence type="predicted"/>
<keyword evidence="3" id="KW-1185">Reference proteome</keyword>
<accession>A0A4Y6V364</accession>
<feature type="domain" description="Aminoglycoside phosphotransferase" evidence="1">
    <location>
        <begin position="22"/>
        <end position="203"/>
    </location>
</feature>
<evidence type="ECO:0000313" key="3">
    <source>
        <dbReference type="Proteomes" id="UP000316968"/>
    </source>
</evidence>
<dbReference type="Proteomes" id="UP000316968">
    <property type="component" value="Chromosome"/>
</dbReference>
<evidence type="ECO:0000313" key="2">
    <source>
        <dbReference type="EMBL" id="QDH22705.1"/>
    </source>
</evidence>
<dbReference type="InterPro" id="IPR002575">
    <property type="entry name" value="Aminoglycoside_PTrfase"/>
</dbReference>
<protein>
    <submittedName>
        <fullName evidence="2">Phosphotransferase</fullName>
    </submittedName>
</protein>